<keyword evidence="2" id="KW-1185">Reference proteome</keyword>
<dbReference type="EMBL" id="AHNU02000038">
    <property type="protein sequence ID" value="EMN90979.1"/>
    <property type="molecule type" value="Genomic_DNA"/>
</dbReference>
<evidence type="ECO:0000313" key="1">
    <source>
        <dbReference type="EMBL" id="EMN90979.1"/>
    </source>
</evidence>
<name>M6Q6R7_9LEPT</name>
<dbReference type="AlphaFoldDB" id="M6Q6R7"/>
<proteinExistence type="predicted"/>
<comment type="caution">
    <text evidence="1">The sequence shown here is derived from an EMBL/GenBank/DDBJ whole genome shotgun (WGS) entry which is preliminary data.</text>
</comment>
<sequence>MRFSLLFAQFFLRRTHVMINLFRKLESSSKKSGIPDLT</sequence>
<organism evidence="1 2">
    <name type="scientific">Leptospira weilii str. UI 13098</name>
    <dbReference type="NCBI Taxonomy" id="1088542"/>
    <lineage>
        <taxon>Bacteria</taxon>
        <taxon>Pseudomonadati</taxon>
        <taxon>Spirochaetota</taxon>
        <taxon>Spirochaetia</taxon>
        <taxon>Leptospirales</taxon>
        <taxon>Leptospiraceae</taxon>
        <taxon>Leptospira</taxon>
    </lineage>
</organism>
<protein>
    <submittedName>
        <fullName evidence="1">Uncharacterized protein</fullName>
    </submittedName>
</protein>
<gene>
    <name evidence="1" type="ORF">LEP1GSC108_4253</name>
</gene>
<accession>M6Q6R7</accession>
<reference evidence="1 2" key="1">
    <citation type="submission" date="2013-01" db="EMBL/GenBank/DDBJ databases">
        <authorList>
            <person name="Harkins D.M."/>
            <person name="Durkin A.S."/>
            <person name="Brinkac L.M."/>
            <person name="Haft D.H."/>
            <person name="Selengut J.D."/>
            <person name="Sanka R."/>
            <person name="DePew J."/>
            <person name="Purushe J."/>
            <person name="Chanthongthip A."/>
            <person name="Lattana O."/>
            <person name="Phetsouvanh R."/>
            <person name="Newton P.N."/>
            <person name="Vinetz J.M."/>
            <person name="Sutton G.G."/>
            <person name="Nierman W.C."/>
            <person name="Fouts D.E."/>
        </authorList>
    </citation>
    <scope>NUCLEOTIDE SEQUENCE [LARGE SCALE GENOMIC DNA]</scope>
    <source>
        <strain evidence="1 2">UI 13098</strain>
    </source>
</reference>
<dbReference type="Proteomes" id="UP000012118">
    <property type="component" value="Unassembled WGS sequence"/>
</dbReference>
<evidence type="ECO:0000313" key="2">
    <source>
        <dbReference type="Proteomes" id="UP000012118"/>
    </source>
</evidence>